<dbReference type="RefSeq" id="WP_188707328.1">
    <property type="nucleotide sequence ID" value="NZ_BMIG01000003.1"/>
</dbReference>
<proteinExistence type="predicted"/>
<comment type="caution">
    <text evidence="1">The sequence shown here is derived from an EMBL/GenBank/DDBJ whole genome shotgun (WGS) entry which is preliminary data.</text>
</comment>
<evidence type="ECO:0000313" key="1">
    <source>
        <dbReference type="EMBL" id="GGA91693.1"/>
    </source>
</evidence>
<dbReference type="AlphaFoldDB" id="A0A916WF24"/>
<reference evidence="1" key="1">
    <citation type="journal article" date="2014" name="Int. J. Syst. Evol. Microbiol.">
        <title>Complete genome sequence of Corynebacterium casei LMG S-19264T (=DSM 44701T), isolated from a smear-ripened cheese.</title>
        <authorList>
            <consortium name="US DOE Joint Genome Institute (JGI-PGF)"/>
            <person name="Walter F."/>
            <person name="Albersmeier A."/>
            <person name="Kalinowski J."/>
            <person name="Ruckert C."/>
        </authorList>
    </citation>
    <scope>NUCLEOTIDE SEQUENCE</scope>
    <source>
        <strain evidence="1">CGMCC 1.15322</strain>
    </source>
</reference>
<evidence type="ECO:0000313" key="2">
    <source>
        <dbReference type="Proteomes" id="UP000620596"/>
    </source>
</evidence>
<reference evidence="1" key="2">
    <citation type="submission" date="2020-09" db="EMBL/GenBank/DDBJ databases">
        <authorList>
            <person name="Sun Q."/>
            <person name="Zhou Y."/>
        </authorList>
    </citation>
    <scope>NUCLEOTIDE SEQUENCE</scope>
    <source>
        <strain evidence="1">CGMCC 1.15322</strain>
    </source>
</reference>
<dbReference type="EMBL" id="BMIG01000003">
    <property type="protein sequence ID" value="GGA91693.1"/>
    <property type="molecule type" value="Genomic_DNA"/>
</dbReference>
<name>A0A916WF24_9BURK</name>
<gene>
    <name evidence="1" type="ORF">GCM10011496_10790</name>
</gene>
<dbReference type="InterPro" id="IPR046137">
    <property type="entry name" value="DUF6139"/>
</dbReference>
<dbReference type="Proteomes" id="UP000620596">
    <property type="component" value="Unassembled WGS sequence"/>
</dbReference>
<accession>A0A916WF24</accession>
<sequence>MRLDIYRRAESGHRFSYLAVPEGRLIPEEATNTDWETEARGLEGGANAEQLSKYAIAGLEQQISEKGYAITSIHARVDAGD</sequence>
<protein>
    <submittedName>
        <fullName evidence="1">Uncharacterized protein</fullName>
    </submittedName>
</protein>
<dbReference type="Pfam" id="PF19636">
    <property type="entry name" value="DUF6139"/>
    <property type="match status" value="1"/>
</dbReference>
<organism evidence="1 2">
    <name type="scientific">Polaromonas eurypsychrophila</name>
    <dbReference type="NCBI Taxonomy" id="1614635"/>
    <lineage>
        <taxon>Bacteria</taxon>
        <taxon>Pseudomonadati</taxon>
        <taxon>Pseudomonadota</taxon>
        <taxon>Betaproteobacteria</taxon>
        <taxon>Burkholderiales</taxon>
        <taxon>Comamonadaceae</taxon>
        <taxon>Polaromonas</taxon>
    </lineage>
</organism>
<keyword evidence="2" id="KW-1185">Reference proteome</keyword>